<protein>
    <submittedName>
        <fullName evidence="1">Uncharacterized protein</fullName>
    </submittedName>
</protein>
<name>A0A345CWV9_9GAMM</name>
<dbReference type="AlphaFoldDB" id="A0A345CWV9"/>
<reference evidence="1 2" key="1">
    <citation type="submission" date="2016-01" db="EMBL/GenBank/DDBJ databases">
        <authorList>
            <person name="Oliw E.H."/>
        </authorList>
    </citation>
    <scope>NUCLEOTIDE SEQUENCE [LARGE SCALE GENOMIC DNA]</scope>
    <source>
        <strain evidence="1 2">MDcuke</strain>
    </source>
</reference>
<evidence type="ECO:0000313" key="1">
    <source>
        <dbReference type="EMBL" id="AXF77926.1"/>
    </source>
</evidence>
<evidence type="ECO:0000313" key="2">
    <source>
        <dbReference type="Proteomes" id="UP000264980"/>
    </source>
</evidence>
<dbReference type="Proteomes" id="UP000264980">
    <property type="component" value="Chromosome"/>
</dbReference>
<organism evidence="1 2">
    <name type="scientific">Erwinia tracheiphila</name>
    <dbReference type="NCBI Taxonomy" id="65700"/>
    <lineage>
        <taxon>Bacteria</taxon>
        <taxon>Pseudomonadati</taxon>
        <taxon>Pseudomonadota</taxon>
        <taxon>Gammaproteobacteria</taxon>
        <taxon>Enterobacterales</taxon>
        <taxon>Erwiniaceae</taxon>
        <taxon>Erwinia</taxon>
    </lineage>
</organism>
<accession>A0A345CWV9</accession>
<dbReference type="EMBL" id="CP013970">
    <property type="protein sequence ID" value="AXF77926.1"/>
    <property type="molecule type" value="Genomic_DNA"/>
</dbReference>
<sequence length="65" mass="7448">MFFKLWVRAPRTSILSIHNSRINTDPPCLSGTARMKPVIMAQKKLIGYTVFCHLFETRRAVVSPD</sequence>
<proteinExistence type="predicted"/>
<gene>
    <name evidence="1" type="ORF">AV903_20940</name>
</gene>